<keyword evidence="4" id="KW-1185">Reference proteome</keyword>
<protein>
    <submittedName>
        <fullName evidence="3">Uncharacterized protein</fullName>
    </submittedName>
</protein>
<dbReference type="InterPro" id="IPR051680">
    <property type="entry name" value="ATP-dep_Glu-Cys_Ligase-2"/>
</dbReference>
<evidence type="ECO:0000313" key="4">
    <source>
        <dbReference type="Proteomes" id="UP000244904"/>
    </source>
</evidence>
<evidence type="ECO:0000259" key="1">
    <source>
        <dbReference type="Pfam" id="PF04168"/>
    </source>
</evidence>
<dbReference type="PANTHER" id="PTHR34595">
    <property type="entry name" value="BLR5612 PROTEIN"/>
    <property type="match status" value="1"/>
</dbReference>
<accession>A0A2R8AQ80</accession>
<dbReference type="SUPFAM" id="SSF56059">
    <property type="entry name" value="Glutathione synthetase ATP-binding domain-like"/>
    <property type="match status" value="1"/>
</dbReference>
<dbReference type="Proteomes" id="UP000244904">
    <property type="component" value="Unassembled WGS sequence"/>
</dbReference>
<organism evidence="3 4">
    <name type="scientific">Pseudoprimorskyibacter insulae</name>
    <dbReference type="NCBI Taxonomy" id="1695997"/>
    <lineage>
        <taxon>Bacteria</taxon>
        <taxon>Pseudomonadati</taxon>
        <taxon>Pseudomonadota</taxon>
        <taxon>Alphaproteobacteria</taxon>
        <taxon>Rhodobacterales</taxon>
        <taxon>Paracoccaceae</taxon>
        <taxon>Pseudoprimorskyibacter</taxon>
    </lineage>
</organism>
<proteinExistence type="predicted"/>
<dbReference type="Gene3D" id="3.40.50.11290">
    <property type="match status" value="1"/>
</dbReference>
<evidence type="ECO:0000313" key="3">
    <source>
        <dbReference type="EMBL" id="SPF78193.1"/>
    </source>
</evidence>
<dbReference type="InterPro" id="IPR025841">
    <property type="entry name" value="CP_ATPgrasp_2"/>
</dbReference>
<dbReference type="OrthoDB" id="9804079at2"/>
<gene>
    <name evidence="3" type="ORF">PRI8871_00786</name>
</gene>
<dbReference type="Pfam" id="PF14403">
    <property type="entry name" value="CP_ATPgrasp_2"/>
    <property type="match status" value="1"/>
</dbReference>
<sequence length="801" mass="87859">MSQNEPTPQDDPVLTLIDGYAPPKGVADELLQANGQLRPVWQGFLQHLAAQSPEGRDAAFARGDQYLHDEGVYYRKYSAEGSVERDWPLSHIPVIIGANDWANLTAGIVQRAELLEKVMADLYGPATLIERGLLPPELVAQNPEWLRPLVGVTPPSGHHLHFIALELGRSPDGSWFVLGDRTQAPSGAGFALENRVAATRVFREALSDANVLRLAGFFRHFRDALLGLRTNGQGRVGILTPGQHTDTYFEHAYIASYLGFMLLECEDLSVIDGQLQVRTTDGSEPISVLWRRLDSRFADPLELDETSALGTPGMVSALRTGALNMVNCLGSGVLETRAMLAFLPKICEALMDAPLILPNIATWWCGQTKEQDYVRKNLERMLIGPALSTRLPFDMDTGTVLGGRAMDDQTGPVDDWLSRNGPQLVGQEAVSLSTTPAMVDGRLAPRPMVLRVYAARTPDGWTVMPGGYARIGATEDPTALAMQSGGSVADVWVVSDRPVKMDTLNAPPTGAFVRHQPGALPARAADNLFWLGRNVERAEAGVRLARAFHRRLDTFGPDALPLVESLRQYMEPRGLSPDQGMPDGLLDLFALARDNAGKVRDRFSQDGWNALKDLENTAKDFATRVQPGDDAASAMGVLLRKIGGFSGLVHENMFRSDGWRCLTIGRALERAQQITSLLEVFAAPEAPYGGYDVAVELGDSVMTHRRRYSVETNRNTVIDLMALDLDNPRSLVFQVQRIQDEEAKLAGEDAQRPADEAARLILQLRTDLAVAQPQDLTADRFAAIFQSLIQISDALTRRYFS</sequence>
<dbReference type="Pfam" id="PF04168">
    <property type="entry name" value="Alpha-E"/>
    <property type="match status" value="1"/>
</dbReference>
<name>A0A2R8AQ80_9RHOB</name>
<reference evidence="4" key="1">
    <citation type="submission" date="2018-03" db="EMBL/GenBank/DDBJ databases">
        <authorList>
            <person name="Rodrigo-Torres L."/>
            <person name="Arahal R. D."/>
            <person name="Lucena T."/>
        </authorList>
    </citation>
    <scope>NUCLEOTIDE SEQUENCE [LARGE SCALE GENOMIC DNA]</scope>
    <source>
        <strain evidence="4">CECT 8871</strain>
    </source>
</reference>
<feature type="domain" description="Circularly permuted ATP-grasp type 2" evidence="2">
    <location>
        <begin position="93"/>
        <end position="471"/>
    </location>
</feature>
<dbReference type="PANTHER" id="PTHR34595:SF2">
    <property type="entry name" value="BLR2978 PROTEIN"/>
    <property type="match status" value="1"/>
</dbReference>
<dbReference type="AlphaFoldDB" id="A0A2R8AQ80"/>
<feature type="domain" description="DUF403" evidence="1">
    <location>
        <begin position="520"/>
        <end position="800"/>
    </location>
</feature>
<dbReference type="InterPro" id="IPR007296">
    <property type="entry name" value="DUF403"/>
</dbReference>
<dbReference type="RefSeq" id="WP_108884858.1">
    <property type="nucleotide sequence ID" value="NZ_OMOJ01000001.1"/>
</dbReference>
<evidence type="ECO:0000259" key="2">
    <source>
        <dbReference type="Pfam" id="PF14403"/>
    </source>
</evidence>
<dbReference type="EMBL" id="OMOJ01000001">
    <property type="protein sequence ID" value="SPF78193.1"/>
    <property type="molecule type" value="Genomic_DNA"/>
</dbReference>